<keyword evidence="2" id="KW-1185">Reference proteome</keyword>
<name>A0ACB7EEJ6_NIBAL</name>
<evidence type="ECO:0000313" key="2">
    <source>
        <dbReference type="Proteomes" id="UP000805704"/>
    </source>
</evidence>
<keyword evidence="1" id="KW-0067">ATP-binding</keyword>
<accession>A0ACB7EEJ6</accession>
<evidence type="ECO:0000313" key="1">
    <source>
        <dbReference type="EMBL" id="KAG8000240.1"/>
    </source>
</evidence>
<keyword evidence="1" id="KW-0547">Nucleotide-binding</keyword>
<dbReference type="EMBL" id="CM024797">
    <property type="protein sequence ID" value="KAG8000240.1"/>
    <property type="molecule type" value="Genomic_DNA"/>
</dbReference>
<organism evidence="1 2">
    <name type="scientific">Nibea albiflora</name>
    <name type="common">Yellow drum</name>
    <name type="synonym">Corvina albiflora</name>
    <dbReference type="NCBI Taxonomy" id="240163"/>
    <lineage>
        <taxon>Eukaryota</taxon>
        <taxon>Metazoa</taxon>
        <taxon>Chordata</taxon>
        <taxon>Craniata</taxon>
        <taxon>Vertebrata</taxon>
        <taxon>Euteleostomi</taxon>
        <taxon>Actinopterygii</taxon>
        <taxon>Neopterygii</taxon>
        <taxon>Teleostei</taxon>
        <taxon>Neoteleostei</taxon>
        <taxon>Acanthomorphata</taxon>
        <taxon>Eupercaria</taxon>
        <taxon>Sciaenidae</taxon>
        <taxon>Nibea</taxon>
    </lineage>
</organism>
<gene>
    <name evidence="1" type="primary">ABCG8</name>
    <name evidence="1" type="ORF">GBF38_002452</name>
</gene>
<reference evidence="1" key="1">
    <citation type="submission" date="2020-04" db="EMBL/GenBank/DDBJ databases">
        <title>A chromosome-scale assembly and high-density genetic map of the yellow drum (Nibea albiflora) genome.</title>
        <authorList>
            <person name="Xu D."/>
            <person name="Zhang W."/>
            <person name="Chen R."/>
            <person name="Tan P."/>
            <person name="Wang L."/>
            <person name="Song H."/>
            <person name="Tian L."/>
            <person name="Zhu Q."/>
            <person name="Wang B."/>
        </authorList>
    </citation>
    <scope>NUCLEOTIDE SEQUENCE</scope>
    <source>
        <strain evidence="1">ZJHYS-2018</strain>
    </source>
</reference>
<protein>
    <submittedName>
        <fullName evidence="1">ATP-binding cassette sub-family G member 8</fullName>
    </submittedName>
</protein>
<sequence>MASGQILINGKPNTPQLVKKSIAHVRQDDRLLPHLTVRETLVFVAKLRLPTHFTQAQREQRVDDVIAELRLRQCAHTRVGNDYVRGVSGGERRRVSIAVQLLWNPGILILDEPTSGLDSFTAHNLVITLSRLARGNRLVLLSVHQPRSDIFQLFDLVVLLSSGSAVYCGAARDMVPYFTALGYPCPRYCNPSDFYVDLISIDRRSLEQEAECLERATVLAEKFMEKVRDTEDHMWKPAAADTAPAQTERRHMYNDYRDLVTILVHGFEALLMSLLVGCLYYGAGEERLSIQDTVALLYMIGALTPFAVVLDVIAKCHTERAMLYHELEDGMYSVSSYFFAKVLGELPEHCVFTLVYGLPIYWLAGLNEAPDRFLLNFLLVWLMVYCSRAMALFVAAALPTLQTSAFMGNSLFTVFYLTGGFVISLENMWLVASWFSHASFMRWGFEGMLQVQFRGNKYPITISNITISVDGIHVVEAMKMNQYPLYSCYLVLLAVCLCFMLLYYMSLKFIKQKSSQDW</sequence>
<proteinExistence type="predicted"/>
<comment type="caution">
    <text evidence="1">The sequence shown here is derived from an EMBL/GenBank/DDBJ whole genome shotgun (WGS) entry which is preliminary data.</text>
</comment>
<dbReference type="Proteomes" id="UP000805704">
    <property type="component" value="Chromosome 9"/>
</dbReference>